<dbReference type="GO" id="GO:0003677">
    <property type="term" value="F:DNA binding"/>
    <property type="evidence" value="ECO:0007669"/>
    <property type="project" value="UniProtKB-KW"/>
</dbReference>
<evidence type="ECO:0000256" key="3">
    <source>
        <dbReference type="ARBA" id="ARBA00023125"/>
    </source>
</evidence>
<dbReference type="GO" id="GO:0005634">
    <property type="term" value="C:nucleus"/>
    <property type="evidence" value="ECO:0007669"/>
    <property type="project" value="UniProtKB-SubCell"/>
</dbReference>
<dbReference type="InterPro" id="IPR001739">
    <property type="entry name" value="Methyl_CpG_DNA-bd"/>
</dbReference>
<dbReference type="InterPro" id="IPR016177">
    <property type="entry name" value="DNA-bd_dom_sf"/>
</dbReference>
<proteinExistence type="predicted"/>
<reference evidence="8" key="1">
    <citation type="submission" date="2023-05" db="EMBL/GenBank/DDBJ databases">
        <title>Nepenthes gracilis genome sequencing.</title>
        <authorList>
            <person name="Fukushima K."/>
        </authorList>
    </citation>
    <scope>NUCLEOTIDE SEQUENCE</scope>
    <source>
        <strain evidence="8">SING2019-196</strain>
    </source>
</reference>
<dbReference type="InterPro" id="IPR039622">
    <property type="entry name" value="MBD10/11"/>
</dbReference>
<dbReference type="Pfam" id="PF01429">
    <property type="entry name" value="MBD"/>
    <property type="match status" value="1"/>
</dbReference>
<keyword evidence="9" id="KW-1185">Reference proteome</keyword>
<dbReference type="AlphaFoldDB" id="A0AAD3S4Z7"/>
<organism evidence="8 9">
    <name type="scientific">Nepenthes gracilis</name>
    <name type="common">Slender pitcher plant</name>
    <dbReference type="NCBI Taxonomy" id="150966"/>
    <lineage>
        <taxon>Eukaryota</taxon>
        <taxon>Viridiplantae</taxon>
        <taxon>Streptophyta</taxon>
        <taxon>Embryophyta</taxon>
        <taxon>Tracheophyta</taxon>
        <taxon>Spermatophyta</taxon>
        <taxon>Magnoliopsida</taxon>
        <taxon>eudicotyledons</taxon>
        <taxon>Gunneridae</taxon>
        <taxon>Pentapetalae</taxon>
        <taxon>Caryophyllales</taxon>
        <taxon>Nepenthaceae</taxon>
        <taxon>Nepenthes</taxon>
    </lineage>
</organism>
<evidence type="ECO:0000256" key="1">
    <source>
        <dbReference type="ARBA" id="ARBA00004123"/>
    </source>
</evidence>
<feature type="compositionally biased region" description="Basic and acidic residues" evidence="6">
    <location>
        <begin position="153"/>
        <end position="250"/>
    </location>
</feature>
<evidence type="ECO:0000313" key="8">
    <source>
        <dbReference type="EMBL" id="GMH04533.1"/>
    </source>
</evidence>
<evidence type="ECO:0000256" key="5">
    <source>
        <dbReference type="ARBA" id="ARBA00023242"/>
    </source>
</evidence>
<feature type="compositionally biased region" description="Basic and acidic residues" evidence="6">
    <location>
        <begin position="108"/>
        <end position="120"/>
    </location>
</feature>
<protein>
    <recommendedName>
        <fullName evidence="7">MBD domain-containing protein</fullName>
    </recommendedName>
</protein>
<keyword evidence="2" id="KW-0805">Transcription regulation</keyword>
<feature type="domain" description="MBD" evidence="7">
    <location>
        <begin position="38"/>
        <end position="108"/>
    </location>
</feature>
<feature type="region of interest" description="Disordered" evidence="6">
    <location>
        <begin position="263"/>
        <end position="314"/>
    </location>
</feature>
<name>A0AAD3S4Z7_NEPGR</name>
<comment type="caution">
    <text evidence="8">The sequence shown here is derived from an EMBL/GenBank/DDBJ whole genome shotgun (WGS) entry which is preliminary data.</text>
</comment>
<evidence type="ECO:0000313" key="9">
    <source>
        <dbReference type="Proteomes" id="UP001279734"/>
    </source>
</evidence>
<keyword evidence="3" id="KW-0238">DNA-binding</keyword>
<comment type="subcellular location">
    <subcellularLocation>
        <location evidence="1">Nucleus</location>
    </subcellularLocation>
</comment>
<gene>
    <name evidence="8" type="ORF">Nepgr_006373</name>
</gene>
<feature type="compositionally biased region" description="Basic and acidic residues" evidence="6">
    <location>
        <begin position="266"/>
        <end position="301"/>
    </location>
</feature>
<evidence type="ECO:0000256" key="6">
    <source>
        <dbReference type="SAM" id="MobiDB-lite"/>
    </source>
</evidence>
<dbReference type="EMBL" id="BSYO01000005">
    <property type="protein sequence ID" value="GMH04533.1"/>
    <property type="molecule type" value="Genomic_DNA"/>
</dbReference>
<dbReference type="PANTHER" id="PTHR33729">
    <property type="entry name" value="METHYL-CPG BINDING DOMAIN CONTAINING PROTEIN, EXPRESSED"/>
    <property type="match status" value="1"/>
</dbReference>
<evidence type="ECO:0000256" key="4">
    <source>
        <dbReference type="ARBA" id="ARBA00023163"/>
    </source>
</evidence>
<dbReference type="PROSITE" id="PS50982">
    <property type="entry name" value="MBD"/>
    <property type="match status" value="1"/>
</dbReference>
<dbReference type="Proteomes" id="UP001279734">
    <property type="component" value="Unassembled WGS sequence"/>
</dbReference>
<feature type="region of interest" description="Disordered" evidence="6">
    <location>
        <begin position="92"/>
        <end position="250"/>
    </location>
</feature>
<dbReference type="SUPFAM" id="SSF54171">
    <property type="entry name" value="DNA-binding domain"/>
    <property type="match status" value="1"/>
</dbReference>
<sequence length="314" mass="34263">MSAPESTTRGRVNCQQTKANRERSAGEMASSTENNAAQEAIVSVELPAPPGWKKKFFLKKGGSPRKSEIIFTAPTGEEIGSRRQLEQYLKLHPGGPALSDFDWGTGETPRRSARISEKAKASPAESETPKKRTRKMSASKKISQDADATIEVTKAEDVQVEEAEKSETAAKESQDEKKGTVAETKEGANDAEEGKNDAETRPGDTREIEVEGGNHLRIPNAEKEKVEDANARVMERQPQTDEGKQDGSIDEVKANAAALKGARLNVDGEEKHNRIFQQEQDKDPADSSSLKDFELGKKEGMAMENGIQKGEAKL</sequence>
<evidence type="ECO:0000259" key="7">
    <source>
        <dbReference type="PROSITE" id="PS50982"/>
    </source>
</evidence>
<keyword evidence="4" id="KW-0804">Transcription</keyword>
<feature type="region of interest" description="Disordered" evidence="6">
    <location>
        <begin position="1"/>
        <end position="36"/>
    </location>
</feature>
<accession>A0AAD3S4Z7</accession>
<keyword evidence="5" id="KW-0539">Nucleus</keyword>
<evidence type="ECO:0000256" key="2">
    <source>
        <dbReference type="ARBA" id="ARBA00023015"/>
    </source>
</evidence>
<feature type="compositionally biased region" description="Polar residues" evidence="6">
    <location>
        <begin position="1"/>
        <end position="18"/>
    </location>
</feature>
<dbReference type="Gene3D" id="3.30.890.10">
    <property type="entry name" value="Methyl-cpg-binding Protein 2, Chain A"/>
    <property type="match status" value="1"/>
</dbReference>
<dbReference type="PANTHER" id="PTHR33729:SF6">
    <property type="entry name" value="METHYL-CPG-BINDING DOMAIN-CONTAINING PROTEIN 11"/>
    <property type="match status" value="1"/>
</dbReference>